<comment type="caution">
    <text evidence="2">The sequence shown here is derived from an EMBL/GenBank/DDBJ whole genome shotgun (WGS) entry which is preliminary data.</text>
</comment>
<dbReference type="SUPFAM" id="SSF54427">
    <property type="entry name" value="NTF2-like"/>
    <property type="match status" value="1"/>
</dbReference>
<gene>
    <name evidence="2" type="ORF">CLV43_109463</name>
</gene>
<evidence type="ECO:0000313" key="3">
    <source>
        <dbReference type="Proteomes" id="UP000239494"/>
    </source>
</evidence>
<dbReference type="InterPro" id="IPR037401">
    <property type="entry name" value="SnoaL-like"/>
</dbReference>
<dbReference type="Gene3D" id="3.10.450.50">
    <property type="match status" value="1"/>
</dbReference>
<protein>
    <submittedName>
        <fullName evidence="2">SnoaL-like protein</fullName>
    </submittedName>
</protein>
<accession>A0A2T0SXU5</accession>
<organism evidence="2 3">
    <name type="scientific">Umezawaea tangerina</name>
    <dbReference type="NCBI Taxonomy" id="84725"/>
    <lineage>
        <taxon>Bacteria</taxon>
        <taxon>Bacillati</taxon>
        <taxon>Actinomycetota</taxon>
        <taxon>Actinomycetes</taxon>
        <taxon>Pseudonocardiales</taxon>
        <taxon>Pseudonocardiaceae</taxon>
        <taxon>Umezawaea</taxon>
    </lineage>
</organism>
<dbReference type="OrthoDB" id="7375616at2"/>
<dbReference type="Pfam" id="PF12680">
    <property type="entry name" value="SnoaL_2"/>
    <property type="match status" value="1"/>
</dbReference>
<evidence type="ECO:0000313" key="2">
    <source>
        <dbReference type="EMBL" id="PRY38242.1"/>
    </source>
</evidence>
<sequence length="117" mass="12951">MPNDHPRATTPEDLGRYFVERANAGDIDGLVALYEPRAVLALPDGRRATGTEEIRQIYTMLLEDRPQFAAGEQRTALHNGNLALTSTRRGPSATAEVARRQPDGTWLWLLDEPNVLG</sequence>
<dbReference type="Proteomes" id="UP000239494">
    <property type="component" value="Unassembled WGS sequence"/>
</dbReference>
<dbReference type="AlphaFoldDB" id="A0A2T0SXU5"/>
<reference evidence="2 3" key="1">
    <citation type="submission" date="2018-03" db="EMBL/GenBank/DDBJ databases">
        <title>Genomic Encyclopedia of Archaeal and Bacterial Type Strains, Phase II (KMG-II): from individual species to whole genera.</title>
        <authorList>
            <person name="Goeker M."/>
        </authorList>
    </citation>
    <scope>NUCLEOTIDE SEQUENCE [LARGE SCALE GENOMIC DNA]</scope>
    <source>
        <strain evidence="2 3">DSM 44720</strain>
    </source>
</reference>
<feature type="domain" description="SnoaL-like" evidence="1">
    <location>
        <begin position="17"/>
        <end position="90"/>
    </location>
</feature>
<proteinExistence type="predicted"/>
<evidence type="ECO:0000259" key="1">
    <source>
        <dbReference type="Pfam" id="PF12680"/>
    </source>
</evidence>
<name>A0A2T0SXU5_9PSEU</name>
<dbReference type="RefSeq" id="WP_106191320.1">
    <property type="nucleotide sequence ID" value="NZ_PVTF01000009.1"/>
</dbReference>
<dbReference type="InterPro" id="IPR032710">
    <property type="entry name" value="NTF2-like_dom_sf"/>
</dbReference>
<dbReference type="EMBL" id="PVTF01000009">
    <property type="protein sequence ID" value="PRY38242.1"/>
    <property type="molecule type" value="Genomic_DNA"/>
</dbReference>
<keyword evidence="3" id="KW-1185">Reference proteome</keyword>